<keyword evidence="12" id="KW-1185">Reference proteome</keyword>
<dbReference type="PROSITE" id="PS50045">
    <property type="entry name" value="SIGMA54_INTERACT_4"/>
    <property type="match status" value="1"/>
</dbReference>
<dbReference type="InterPro" id="IPR000014">
    <property type="entry name" value="PAS"/>
</dbReference>
<dbReference type="PROSITE" id="PS50112">
    <property type="entry name" value="PAS"/>
    <property type="match status" value="1"/>
</dbReference>
<evidence type="ECO:0000256" key="1">
    <source>
        <dbReference type="ARBA" id="ARBA00022741"/>
    </source>
</evidence>
<dbReference type="InterPro" id="IPR030828">
    <property type="entry name" value="HTH_TyrR"/>
</dbReference>
<keyword evidence="5" id="KW-0238">DNA-binding</keyword>
<evidence type="ECO:0000256" key="2">
    <source>
        <dbReference type="ARBA" id="ARBA00022797"/>
    </source>
</evidence>
<dbReference type="InterPro" id="IPR035965">
    <property type="entry name" value="PAS-like_dom_sf"/>
</dbReference>
<dbReference type="InterPro" id="IPR002078">
    <property type="entry name" value="Sigma_54_int"/>
</dbReference>
<dbReference type="InterPro" id="IPR058031">
    <property type="entry name" value="AAA_lid_NorR"/>
</dbReference>
<dbReference type="FunFam" id="3.40.50.300:FF:000006">
    <property type="entry name" value="DNA-binding transcriptional regulator NtrC"/>
    <property type="match status" value="1"/>
</dbReference>
<dbReference type="Gene3D" id="1.10.8.60">
    <property type="match status" value="1"/>
</dbReference>
<keyword evidence="6" id="KW-0804">Transcription</keyword>
<feature type="domain" description="Sigma-54 factor interaction" evidence="8">
    <location>
        <begin position="211"/>
        <end position="440"/>
    </location>
</feature>
<dbReference type="RefSeq" id="WP_035148750.1">
    <property type="nucleotide sequence ID" value="NZ_JAAZWO010000001.1"/>
</dbReference>
<dbReference type="InterPro" id="IPR025944">
    <property type="entry name" value="Sigma_54_int_dom_CS"/>
</dbReference>
<evidence type="ECO:0000259" key="8">
    <source>
        <dbReference type="PROSITE" id="PS50045"/>
    </source>
</evidence>
<dbReference type="SUPFAM" id="SSF55785">
    <property type="entry name" value="PYP-like sensor domain (PAS domain)"/>
    <property type="match status" value="1"/>
</dbReference>
<name>A0A923IYH7_CLOTT</name>
<dbReference type="InterPro" id="IPR027417">
    <property type="entry name" value="P-loop_NTPase"/>
</dbReference>
<dbReference type="EMBL" id="JAAZWO010000001">
    <property type="protein sequence ID" value="MBC2396401.1"/>
    <property type="molecule type" value="Genomic_DNA"/>
</dbReference>
<dbReference type="PANTHER" id="PTHR32071:SF57">
    <property type="entry name" value="C4-DICARBOXYLATE TRANSPORT TRANSCRIPTIONAL REGULATORY PROTEIN DCTD"/>
    <property type="match status" value="1"/>
</dbReference>
<evidence type="ECO:0000256" key="6">
    <source>
        <dbReference type="ARBA" id="ARBA00023163"/>
    </source>
</evidence>
<evidence type="ECO:0000313" key="12">
    <source>
        <dbReference type="Proteomes" id="UP000563151"/>
    </source>
</evidence>
<evidence type="ECO:0000256" key="5">
    <source>
        <dbReference type="ARBA" id="ARBA00023125"/>
    </source>
</evidence>
<accession>A0A923IYH7</accession>
<keyword evidence="3" id="KW-0067">ATP-binding</keyword>
<keyword evidence="4" id="KW-0805">Transcription regulation</keyword>
<keyword evidence="1" id="KW-0547">Nucleotide-binding</keyword>
<dbReference type="PROSITE" id="PS00688">
    <property type="entry name" value="SIGMA54_INTERACT_3"/>
    <property type="match status" value="1"/>
</dbReference>
<dbReference type="PANTHER" id="PTHR32071">
    <property type="entry name" value="TRANSCRIPTIONAL REGULATORY PROTEIN"/>
    <property type="match status" value="1"/>
</dbReference>
<protein>
    <recommendedName>
        <fullName evidence="7">HTH-type transcriptional regulatory protein TyrR</fullName>
    </recommendedName>
</protein>
<dbReference type="Pfam" id="PF13426">
    <property type="entry name" value="PAS_9"/>
    <property type="match status" value="1"/>
</dbReference>
<dbReference type="PROSITE" id="PS51671">
    <property type="entry name" value="ACT"/>
    <property type="match status" value="1"/>
</dbReference>
<evidence type="ECO:0000313" key="11">
    <source>
        <dbReference type="EMBL" id="MBC2396401.1"/>
    </source>
</evidence>
<dbReference type="InterPro" id="IPR025943">
    <property type="entry name" value="Sigma_54_int_dom_ATP-bd_2"/>
</dbReference>
<dbReference type="SUPFAM" id="SSF52540">
    <property type="entry name" value="P-loop containing nucleoside triphosphate hydrolases"/>
    <property type="match status" value="1"/>
</dbReference>
<dbReference type="GO" id="GO:0005524">
    <property type="term" value="F:ATP binding"/>
    <property type="evidence" value="ECO:0007669"/>
    <property type="project" value="UniProtKB-KW"/>
</dbReference>
<evidence type="ECO:0000259" key="10">
    <source>
        <dbReference type="PROSITE" id="PS51671"/>
    </source>
</evidence>
<dbReference type="SMART" id="SM00382">
    <property type="entry name" value="AAA"/>
    <property type="match status" value="1"/>
</dbReference>
<dbReference type="Gene3D" id="3.40.50.300">
    <property type="entry name" value="P-loop containing nucleotide triphosphate hydrolases"/>
    <property type="match status" value="1"/>
</dbReference>
<comment type="caution">
    <text evidence="11">The sequence shown here is derived from an EMBL/GenBank/DDBJ whole genome shotgun (WGS) entry which is preliminary data.</text>
</comment>
<dbReference type="InterPro" id="IPR025662">
    <property type="entry name" value="Sigma_54_int_dom_ATP-bd_1"/>
</dbReference>
<dbReference type="PROSITE" id="PS00676">
    <property type="entry name" value="SIGMA54_INTERACT_2"/>
    <property type="match status" value="1"/>
</dbReference>
<dbReference type="Gene3D" id="1.10.10.60">
    <property type="entry name" value="Homeodomain-like"/>
    <property type="match status" value="1"/>
</dbReference>
<dbReference type="Gene3D" id="3.30.450.20">
    <property type="entry name" value="PAS domain"/>
    <property type="match status" value="1"/>
</dbReference>
<feature type="domain" description="ACT" evidence="10">
    <location>
        <begin position="7"/>
        <end position="76"/>
    </location>
</feature>
<dbReference type="SUPFAM" id="SSF46689">
    <property type="entry name" value="Homeodomain-like"/>
    <property type="match status" value="1"/>
</dbReference>
<dbReference type="Pfam" id="PF25601">
    <property type="entry name" value="AAA_lid_14"/>
    <property type="match status" value="1"/>
</dbReference>
<dbReference type="GO" id="GO:0003677">
    <property type="term" value="F:DNA binding"/>
    <property type="evidence" value="ECO:0007669"/>
    <property type="project" value="UniProtKB-KW"/>
</dbReference>
<dbReference type="GO" id="GO:0006355">
    <property type="term" value="P:regulation of DNA-templated transcription"/>
    <property type="evidence" value="ECO:0007669"/>
    <property type="project" value="InterPro"/>
</dbReference>
<evidence type="ECO:0000259" key="9">
    <source>
        <dbReference type="PROSITE" id="PS50112"/>
    </source>
</evidence>
<gene>
    <name evidence="11" type="ORF">HGG79_01230</name>
</gene>
<organism evidence="11 12">
    <name type="scientific">Clostridium tetanomorphum</name>
    <dbReference type="NCBI Taxonomy" id="1553"/>
    <lineage>
        <taxon>Bacteria</taxon>
        <taxon>Bacillati</taxon>
        <taxon>Bacillota</taxon>
        <taxon>Clostridia</taxon>
        <taxon>Eubacteriales</taxon>
        <taxon>Clostridiaceae</taxon>
        <taxon>Clostridium</taxon>
    </lineage>
</organism>
<reference evidence="11 12" key="1">
    <citation type="submission" date="2020-04" db="EMBL/GenBank/DDBJ databases">
        <title>Genomic insights into acetone-butanol-ethanol (ABE) fermentation by sequencing solventogenic clostridia strains.</title>
        <authorList>
            <person name="Brown S."/>
        </authorList>
    </citation>
    <scope>NUCLEOTIDE SEQUENCE [LARGE SCALE GENOMIC DNA]</scope>
    <source>
        <strain evidence="11 12">DJ011</strain>
    </source>
</reference>
<feature type="domain" description="PAS" evidence="9">
    <location>
        <begin position="82"/>
        <end position="128"/>
    </location>
</feature>
<dbReference type="NCBIfam" id="TIGR00229">
    <property type="entry name" value="sensory_box"/>
    <property type="match status" value="1"/>
</dbReference>
<evidence type="ECO:0000256" key="7">
    <source>
        <dbReference type="ARBA" id="ARBA00029500"/>
    </source>
</evidence>
<dbReference type="CDD" id="cd00130">
    <property type="entry name" value="PAS"/>
    <property type="match status" value="1"/>
</dbReference>
<dbReference type="Proteomes" id="UP000563151">
    <property type="component" value="Unassembled WGS sequence"/>
</dbReference>
<dbReference type="PROSITE" id="PS00675">
    <property type="entry name" value="SIGMA54_INTERACT_1"/>
    <property type="match status" value="1"/>
</dbReference>
<evidence type="ECO:0000256" key="3">
    <source>
        <dbReference type="ARBA" id="ARBA00022840"/>
    </source>
</evidence>
<dbReference type="InterPro" id="IPR009057">
    <property type="entry name" value="Homeodomain-like_sf"/>
</dbReference>
<keyword evidence="2" id="KW-0058">Aromatic hydrocarbons catabolism</keyword>
<dbReference type="SMART" id="SM00091">
    <property type="entry name" value="PAS"/>
    <property type="match status" value="1"/>
</dbReference>
<evidence type="ECO:0000256" key="4">
    <source>
        <dbReference type="ARBA" id="ARBA00023015"/>
    </source>
</evidence>
<dbReference type="Gene3D" id="3.30.70.260">
    <property type="match status" value="1"/>
</dbReference>
<proteinExistence type="predicted"/>
<dbReference type="InterPro" id="IPR003593">
    <property type="entry name" value="AAA+_ATPase"/>
</dbReference>
<dbReference type="Pfam" id="PF18024">
    <property type="entry name" value="HTH_50"/>
    <property type="match status" value="1"/>
</dbReference>
<dbReference type="InterPro" id="IPR002912">
    <property type="entry name" value="ACT_dom"/>
</dbReference>
<dbReference type="CDD" id="cd00009">
    <property type="entry name" value="AAA"/>
    <property type="match status" value="1"/>
</dbReference>
<sequence>MGKNYFRFEIITKDRIGITLEILDKIYKLNINLVSLEVFPKKVYVKIKDITKDQKLLLKHDLYNINGVVFINEIELLEHEKHERKLLAIIDSIDDGIIYINKNMEIEIFNSYCEEIFHYTREDVIGQNAKNIVKDAPMVELLNSGEKYDNIEVNIESSRGKLHYLTTGRPVKDDNGNNIGVVASVKDMKKAIEMANVLSNADKDNGAFKEIIGNSLSMEKVKGMIRSVAKSNSTIILRGESGTGKELFAKAVYNLSGRKDKSFIPINCAALPENLIESELFGYEKGSFTGAVSTKEGLFKEAHNGTLFLDEVGELPLVLQAKLLRVLQEGVIRKIGCNKEEKVDVRIICATNRNLEHMVQNGEFREDLYYRLNVIPIYIPPLRQHLEDIPILVTYFIEKLNKKLSKNILGTDLEFINELIKYNWPGNIRELENVVERAMNLCNQGFLRKEHLMIDVYNPPKIIDKIDRLEDMKLKDIVDIAEKEAIIKALKKHKTFRKTAKALGVSHTTIINKSKKLGIKWNQ</sequence>
<dbReference type="AlphaFoldDB" id="A0A923IYH7"/>
<dbReference type="Pfam" id="PF00158">
    <property type="entry name" value="Sigma54_activat"/>
    <property type="match status" value="1"/>
</dbReference>